<keyword evidence="3" id="KW-0418">Kinase</keyword>
<name>A0A0W8IDK0_9MICC</name>
<gene>
    <name evidence="2" type="ORF">AVL63_05905</name>
    <name evidence="3" type="ORF">HNR24_000729</name>
</gene>
<dbReference type="RefSeq" id="WP_058889259.1">
    <property type="nucleotide sequence ID" value="NZ_BAAAKT010000002.1"/>
</dbReference>
<dbReference type="EMBL" id="LQBM01000004">
    <property type="protein sequence ID" value="KUG58028.1"/>
    <property type="molecule type" value="Genomic_DNA"/>
</dbReference>
<protein>
    <submittedName>
        <fullName evidence="3">Serine/threonine-protein kinase RsbW</fullName>
        <ecNumber evidence="3">2.7.11.1</ecNumber>
    </submittedName>
</protein>
<comment type="caution">
    <text evidence="2">The sequence shown here is derived from an EMBL/GenBank/DDBJ whole genome shotgun (WGS) entry which is preliminary data.</text>
</comment>
<keyword evidence="3" id="KW-0808">Transferase</keyword>
<sequence>MTADGGSRVTLTGAAELDFVDRVLAALDELFEAAGDLTEEDRTFFSLAVSEIITNIVTHSTCVGDAGVTVTADLTVDDGALSARFQDDAVPVTIDLRGAALPEELAESGRGLAIAKMALDQLSHEVNNGHIWTLVRRRR</sequence>
<dbReference type="EC" id="2.7.11.1" evidence="3"/>
<accession>A0A0W8IDK0</accession>
<dbReference type="Proteomes" id="UP000546252">
    <property type="component" value="Unassembled WGS sequence"/>
</dbReference>
<evidence type="ECO:0000313" key="2">
    <source>
        <dbReference type="EMBL" id="KUG58028.1"/>
    </source>
</evidence>
<evidence type="ECO:0000313" key="3">
    <source>
        <dbReference type="EMBL" id="MBA8920796.1"/>
    </source>
</evidence>
<evidence type="ECO:0000313" key="5">
    <source>
        <dbReference type="Proteomes" id="UP000546252"/>
    </source>
</evidence>
<reference evidence="4" key="2">
    <citation type="submission" date="2015-12" db="EMBL/GenBank/DDBJ databases">
        <authorList>
            <person name="Nair G.R."/>
            <person name="Kaur G."/>
            <person name="Mayilraj S."/>
        </authorList>
    </citation>
    <scope>NUCLEOTIDE SEQUENCE [LARGE SCALE GENOMIC DNA]</scope>
    <source>
        <strain evidence="4">CD08_7</strain>
    </source>
</reference>
<dbReference type="EMBL" id="JACJIH010000001">
    <property type="protein sequence ID" value="MBA8920796.1"/>
    <property type="molecule type" value="Genomic_DNA"/>
</dbReference>
<evidence type="ECO:0000313" key="4">
    <source>
        <dbReference type="Proteomes" id="UP000054023"/>
    </source>
</evidence>
<dbReference type="STRING" id="317018.AVL63_05905"/>
<proteinExistence type="predicted"/>
<dbReference type="Proteomes" id="UP000054023">
    <property type="component" value="Unassembled WGS sequence"/>
</dbReference>
<keyword evidence="4" id="KW-1185">Reference proteome</keyword>
<organism evidence="2 4">
    <name type="scientific">Nesterenkonia jeotgali</name>
    <dbReference type="NCBI Taxonomy" id="317018"/>
    <lineage>
        <taxon>Bacteria</taxon>
        <taxon>Bacillati</taxon>
        <taxon>Actinomycetota</taxon>
        <taxon>Actinomycetes</taxon>
        <taxon>Micrococcales</taxon>
        <taxon>Micrococcaceae</taxon>
        <taxon>Nesterenkonia</taxon>
    </lineage>
</organism>
<reference evidence="3 5" key="3">
    <citation type="submission" date="2020-08" db="EMBL/GenBank/DDBJ databases">
        <title>Sequencing the genomes of 1000 actinobacteria strains.</title>
        <authorList>
            <person name="Klenk H.-P."/>
        </authorList>
    </citation>
    <scope>NUCLEOTIDE SEQUENCE [LARGE SCALE GENOMIC DNA]</scope>
    <source>
        <strain evidence="3 5">DSM 19081</strain>
    </source>
</reference>
<feature type="domain" description="Histidine kinase/HSP90-like ATPase" evidence="1">
    <location>
        <begin position="15"/>
        <end position="128"/>
    </location>
</feature>
<dbReference type="GO" id="GO:0004674">
    <property type="term" value="F:protein serine/threonine kinase activity"/>
    <property type="evidence" value="ECO:0007669"/>
    <property type="project" value="UniProtKB-EC"/>
</dbReference>
<dbReference type="InterPro" id="IPR003594">
    <property type="entry name" value="HATPase_dom"/>
</dbReference>
<dbReference type="Gene3D" id="3.30.565.10">
    <property type="entry name" value="Histidine kinase-like ATPase, C-terminal domain"/>
    <property type="match status" value="1"/>
</dbReference>
<dbReference type="InterPro" id="IPR036890">
    <property type="entry name" value="HATPase_C_sf"/>
</dbReference>
<reference evidence="2" key="1">
    <citation type="submission" date="2015-12" db="EMBL/GenBank/DDBJ databases">
        <authorList>
            <person name="Shamseldin A."/>
            <person name="Moawad H."/>
            <person name="Abd El-Rahim W.M."/>
            <person name="Sadowsky M.J."/>
        </authorList>
    </citation>
    <scope>NUCLEOTIDE SEQUENCE [LARGE SCALE GENOMIC DNA]</scope>
    <source>
        <strain evidence="2">CD08_7</strain>
    </source>
</reference>
<dbReference type="AlphaFoldDB" id="A0A0W8IDK0"/>
<dbReference type="CDD" id="cd16936">
    <property type="entry name" value="HATPase_RsbW-like"/>
    <property type="match status" value="1"/>
</dbReference>
<dbReference type="Pfam" id="PF13581">
    <property type="entry name" value="HATPase_c_2"/>
    <property type="match status" value="1"/>
</dbReference>
<evidence type="ECO:0000259" key="1">
    <source>
        <dbReference type="Pfam" id="PF13581"/>
    </source>
</evidence>